<keyword evidence="1" id="KW-0732">Signal</keyword>
<dbReference type="EMBL" id="JABBGM010000005">
    <property type="protein sequence ID" value="NML94724.1"/>
    <property type="molecule type" value="Genomic_DNA"/>
</dbReference>
<reference evidence="2 3" key="1">
    <citation type="submission" date="2020-04" db="EMBL/GenBank/DDBJ databases">
        <title>Novosphingobium sp. TW-4 isolated from soil.</title>
        <authorList>
            <person name="Dahal R.H."/>
            <person name="Chaudhary D.K."/>
        </authorList>
    </citation>
    <scope>NUCLEOTIDE SEQUENCE [LARGE SCALE GENOMIC DNA]</scope>
    <source>
        <strain evidence="2 3">TW-4</strain>
    </source>
</reference>
<feature type="signal peptide" evidence="1">
    <location>
        <begin position="1"/>
        <end position="23"/>
    </location>
</feature>
<keyword evidence="3" id="KW-1185">Reference proteome</keyword>
<dbReference type="Proteomes" id="UP000583556">
    <property type="component" value="Unassembled WGS sequence"/>
</dbReference>
<evidence type="ECO:0000313" key="2">
    <source>
        <dbReference type="EMBL" id="NML94724.1"/>
    </source>
</evidence>
<sequence>MQVRRSSFIAVFVATAVALPAQAAPLVLAPSSKWDMHYADDSCRLARVYGEGKDKVIVFMDRFSPAARVHVTMVGKPLSTGFDVRTPATFSFGPGLPEGKRKDALKGSTGEDKLPTLFIGPSDLLNREGEDLSPQTPDDEAKITQFALTIRPRQIVFQSGSLKAPMAALRACTDSLVKE</sequence>
<dbReference type="AlphaFoldDB" id="A0A7Y0BQM8"/>
<feature type="chain" id="PRO_5030854156" evidence="1">
    <location>
        <begin position="24"/>
        <end position="179"/>
    </location>
</feature>
<proteinExistence type="predicted"/>
<comment type="caution">
    <text evidence="2">The sequence shown here is derived from an EMBL/GenBank/DDBJ whole genome shotgun (WGS) entry which is preliminary data.</text>
</comment>
<protein>
    <submittedName>
        <fullName evidence="2">Uncharacterized protein</fullName>
    </submittedName>
</protein>
<organism evidence="2 3">
    <name type="scientific">Novosphingobium olei</name>
    <dbReference type="NCBI Taxonomy" id="2728851"/>
    <lineage>
        <taxon>Bacteria</taxon>
        <taxon>Pseudomonadati</taxon>
        <taxon>Pseudomonadota</taxon>
        <taxon>Alphaproteobacteria</taxon>
        <taxon>Sphingomonadales</taxon>
        <taxon>Sphingomonadaceae</taxon>
        <taxon>Novosphingobium</taxon>
    </lineage>
</organism>
<name>A0A7Y0BQM8_9SPHN</name>
<evidence type="ECO:0000256" key="1">
    <source>
        <dbReference type="SAM" id="SignalP"/>
    </source>
</evidence>
<dbReference type="RefSeq" id="WP_169493975.1">
    <property type="nucleotide sequence ID" value="NZ_JABBGM010000005.1"/>
</dbReference>
<evidence type="ECO:0000313" key="3">
    <source>
        <dbReference type="Proteomes" id="UP000583556"/>
    </source>
</evidence>
<gene>
    <name evidence="2" type="ORF">HHL27_13700</name>
</gene>
<accession>A0A7Y0BQM8</accession>